<sequence length="871" mass="96373">MDGQGQQSESGPRSPATLPELDFSHHPFNVDLHLDFPTLNGDGSLDDLTAHQSRRQSRTPPAALSSLGARIKMDTKNKDTLSESSSSLTDSQYDMLDDLSEISTDDHETASLPSNNDDAQLTLVDGFEDGSEDGSEDEVEESESALLLDSLELATPPRLSTARPTFQHVLANQKEHEKAGEDLFSSYGSDDLETPRQSTMPEASSPAKRRSTIVPTGPFPTQSSPSAQTDKTANHILFVSDRTILQREMDLICIRVASCMDTSTINTPHRVVRFPKTPSGITLASPTTVYAQDKLSATVQQCIEADTRMGSSPSWQLRILDSDEVHSSIYTIGKNAKIDLPTPDIAVIYLDDEASQEQWFSAAYRALRSLKVPVLVVHQPTVDHPLTKQKDAAKVVMTIDDFVVMDRSALTTLVSDLQSGRIPRLLTKEKRLTWAGVRVDGHLISWSYTIVLLCILLSLTLNLYPAIAARWNTSDPAPELAYRREGLRTALSKATDSSIVVQDLDIDHLLPVLDRGCLSENVSKPACEQHIATSQAFSPNHLVVSMSAYKRFPTVTAAHVYKSDGRQLSFNQTKLIEGVYGFTFDAREAYGTVVVNIMAIKPERNITASHDFGRRILQRRTYEKAGTDVSKAVGKDVAIIRDAAKGLTDKLSTEVGAGVWATRNVTTQLALQMAKDLQAIGNTAVSVFNKAAKAGNRTATTLSKDFVLMQKDLVQFTKDLSTIVKSKVESAKSSSKDLIRKPLVQSRERLMEIRKALQEREAGKKVDNIVKTTSRQSDSSATSASDAYVHAVKNHKKLQQQVNRLSSRIKKQPGQDSTRVGLKQLKKQLREHEKTIKDYEEKVREEYAEVVKDPKKNNEKTQIDEKRASWF</sequence>
<keyword evidence="1" id="KW-0175">Coiled coil</keyword>
<evidence type="ECO:0000313" key="3">
    <source>
        <dbReference type="EMBL" id="CAK3807223.1"/>
    </source>
</evidence>
<gene>
    <name evidence="3" type="ORF">LECACI_7A000959</name>
</gene>
<protein>
    <submittedName>
        <fullName evidence="3">Uncharacterized protein</fullName>
    </submittedName>
</protein>
<reference evidence="3" key="1">
    <citation type="submission" date="2023-11" db="EMBL/GenBank/DDBJ databases">
        <authorList>
            <person name="Alioto T."/>
            <person name="Alioto T."/>
            <person name="Gomez Garrido J."/>
        </authorList>
    </citation>
    <scope>NUCLEOTIDE SEQUENCE</scope>
</reference>
<evidence type="ECO:0000256" key="2">
    <source>
        <dbReference type="SAM" id="MobiDB-lite"/>
    </source>
</evidence>
<dbReference type="Proteomes" id="UP001296104">
    <property type="component" value="Unassembled WGS sequence"/>
</dbReference>
<keyword evidence="4" id="KW-1185">Reference proteome</keyword>
<feature type="compositionally biased region" description="Polar residues" evidence="2">
    <location>
        <begin position="219"/>
        <end position="229"/>
    </location>
</feature>
<feature type="compositionally biased region" description="Polar residues" evidence="2">
    <location>
        <begin position="1"/>
        <end position="11"/>
    </location>
</feature>
<dbReference type="EMBL" id="CAVMBE010000003">
    <property type="protein sequence ID" value="CAK3807223.1"/>
    <property type="molecule type" value="Genomic_DNA"/>
</dbReference>
<feature type="compositionally biased region" description="Low complexity" evidence="2">
    <location>
        <begin position="82"/>
        <end position="91"/>
    </location>
</feature>
<feature type="region of interest" description="Disordered" evidence="2">
    <location>
        <begin position="1"/>
        <end position="144"/>
    </location>
</feature>
<name>A0AAI8YS34_9PEZI</name>
<feature type="coiled-coil region" evidence="1">
    <location>
        <begin position="822"/>
        <end position="849"/>
    </location>
</feature>
<evidence type="ECO:0000313" key="4">
    <source>
        <dbReference type="Proteomes" id="UP001296104"/>
    </source>
</evidence>
<feature type="region of interest" description="Disordered" evidence="2">
    <location>
        <begin position="852"/>
        <end position="871"/>
    </location>
</feature>
<feature type="compositionally biased region" description="Basic and acidic residues" evidence="2">
    <location>
        <begin position="71"/>
        <end position="81"/>
    </location>
</feature>
<proteinExistence type="predicted"/>
<organism evidence="3 4">
    <name type="scientific">Lecanosticta acicola</name>
    <dbReference type="NCBI Taxonomy" id="111012"/>
    <lineage>
        <taxon>Eukaryota</taxon>
        <taxon>Fungi</taxon>
        <taxon>Dikarya</taxon>
        <taxon>Ascomycota</taxon>
        <taxon>Pezizomycotina</taxon>
        <taxon>Dothideomycetes</taxon>
        <taxon>Dothideomycetidae</taxon>
        <taxon>Mycosphaerellales</taxon>
        <taxon>Mycosphaerellaceae</taxon>
        <taxon>Lecanosticta</taxon>
    </lineage>
</organism>
<feature type="compositionally biased region" description="Acidic residues" evidence="2">
    <location>
        <begin position="126"/>
        <end position="143"/>
    </location>
</feature>
<dbReference type="AlphaFoldDB" id="A0AAI8YS34"/>
<comment type="caution">
    <text evidence="3">The sequence shown here is derived from an EMBL/GenBank/DDBJ whole genome shotgun (WGS) entry which is preliminary data.</text>
</comment>
<accession>A0AAI8YS34</accession>
<evidence type="ECO:0000256" key="1">
    <source>
        <dbReference type="SAM" id="Coils"/>
    </source>
</evidence>
<feature type="region of interest" description="Disordered" evidence="2">
    <location>
        <begin position="184"/>
        <end position="229"/>
    </location>
</feature>